<keyword evidence="1" id="KW-1133">Transmembrane helix</keyword>
<keyword evidence="3" id="KW-1185">Reference proteome</keyword>
<reference evidence="2 3" key="1">
    <citation type="submission" date="2016-01" db="EMBL/GenBank/DDBJ databases">
        <title>Whole genome sequence and analysis of Micromonospora rosaria DSM 803, which can produce antibacterial substance rosamicin.</title>
        <authorList>
            <person name="Yang H."/>
            <person name="He X."/>
            <person name="Zhu D."/>
        </authorList>
    </citation>
    <scope>NUCLEOTIDE SEQUENCE [LARGE SCALE GENOMIC DNA]</scope>
    <source>
        <strain evidence="2 3">DSM 803</strain>
    </source>
</reference>
<dbReference type="RefSeq" id="WP_067370421.1">
    <property type="nucleotide sequence ID" value="NZ_JBIUBN010000007.1"/>
</dbReference>
<dbReference type="AlphaFoldDB" id="A0A136PMR4"/>
<name>A0A136PMR4_9ACTN</name>
<evidence type="ECO:0000313" key="2">
    <source>
        <dbReference type="EMBL" id="KXK59607.1"/>
    </source>
</evidence>
<feature type="transmembrane region" description="Helical" evidence="1">
    <location>
        <begin position="85"/>
        <end position="107"/>
    </location>
</feature>
<dbReference type="InterPro" id="IPR047928">
    <property type="entry name" value="Perm_prefix_1"/>
</dbReference>
<dbReference type="Proteomes" id="UP000070620">
    <property type="component" value="Unassembled WGS sequence"/>
</dbReference>
<accession>A0A136PMR4</accession>
<feature type="transmembrane region" description="Helical" evidence="1">
    <location>
        <begin position="162"/>
        <end position="185"/>
    </location>
</feature>
<feature type="transmembrane region" description="Helical" evidence="1">
    <location>
        <begin position="197"/>
        <end position="219"/>
    </location>
</feature>
<organism evidence="2 3">
    <name type="scientific">Micromonospora rosaria</name>
    <dbReference type="NCBI Taxonomy" id="47874"/>
    <lineage>
        <taxon>Bacteria</taxon>
        <taxon>Bacillati</taxon>
        <taxon>Actinomycetota</taxon>
        <taxon>Actinomycetes</taxon>
        <taxon>Micromonosporales</taxon>
        <taxon>Micromonosporaceae</taxon>
        <taxon>Micromonospora</taxon>
    </lineage>
</organism>
<evidence type="ECO:0000256" key="1">
    <source>
        <dbReference type="SAM" id="Phobius"/>
    </source>
</evidence>
<proteinExistence type="predicted"/>
<protein>
    <submittedName>
        <fullName evidence="2">Uncharacterized protein</fullName>
    </submittedName>
</protein>
<dbReference type="NCBIfam" id="NF038403">
    <property type="entry name" value="perm_prefix_1"/>
    <property type="match status" value="1"/>
</dbReference>
<feature type="transmembrane region" description="Helical" evidence="1">
    <location>
        <begin position="127"/>
        <end position="150"/>
    </location>
</feature>
<keyword evidence="1" id="KW-0472">Membrane</keyword>
<dbReference type="EMBL" id="LRQV01000105">
    <property type="protein sequence ID" value="KXK59607.1"/>
    <property type="molecule type" value="Genomic_DNA"/>
</dbReference>
<gene>
    <name evidence="2" type="ORF">AWW66_23360</name>
</gene>
<evidence type="ECO:0000313" key="3">
    <source>
        <dbReference type="Proteomes" id="UP000070620"/>
    </source>
</evidence>
<sequence>MRGNDETCVDDRVRELAAQLRGPVRLKADLLTEARHALLDAAEAYREDGLPAAEAGRRAVAEFGTPAQLVPAYQAELAAGALRGLALRVVLFAVPVFLGADLTWRGAPWADATAAPAGYGLLSSALNWLWGTALGLAVAGLLLATVGARYGRVGRPAVSRAAGFALTAVLALGTLSTVALWGWSLDLWQGLLTWPPMIVGIALIGAGQLWLGGAARSWLLATR</sequence>
<keyword evidence="1" id="KW-0812">Transmembrane</keyword>
<comment type="caution">
    <text evidence="2">The sequence shown here is derived from an EMBL/GenBank/DDBJ whole genome shotgun (WGS) entry which is preliminary data.</text>
</comment>
<dbReference type="OrthoDB" id="5187995at2"/>